<feature type="region of interest" description="Disordered" evidence="1">
    <location>
        <begin position="466"/>
        <end position="488"/>
    </location>
</feature>
<proteinExistence type="predicted"/>
<accession>A0AAW0CH07</accession>
<name>A0AAW0CH07_9AGAR</name>
<feature type="compositionally biased region" description="Polar residues" evidence="1">
    <location>
        <begin position="23"/>
        <end position="41"/>
    </location>
</feature>
<dbReference type="AlphaFoldDB" id="A0AAW0CH07"/>
<reference evidence="2 3" key="1">
    <citation type="submission" date="2024-01" db="EMBL/GenBank/DDBJ databases">
        <title>A draft genome for a cacao thread blight-causing isolate of Paramarasmius palmivorus.</title>
        <authorList>
            <person name="Baruah I.K."/>
            <person name="Bukari Y."/>
            <person name="Amoako-Attah I."/>
            <person name="Meinhardt L.W."/>
            <person name="Bailey B.A."/>
            <person name="Cohen S.P."/>
        </authorList>
    </citation>
    <scope>NUCLEOTIDE SEQUENCE [LARGE SCALE GENOMIC DNA]</scope>
    <source>
        <strain evidence="2 3">GH-12</strain>
    </source>
</reference>
<evidence type="ECO:0000256" key="1">
    <source>
        <dbReference type="SAM" id="MobiDB-lite"/>
    </source>
</evidence>
<sequence length="574" mass="61934">MDRGNGPRKVSQSHQLQEAAITPRTQTVSVLSPISTIPTQRLSASGSTPASSSSLHSHKKTPTPNHASAPRPHSLLNASPALNAKKERPTSYYSYFSSPTWVSSDVPSMLDSDGEAADRPRPLSMFSALDQKLHLPGTFTSQPAEGASQAMISHSHDSSNASLDELHMSSAVEEATSSSSTPRISLDLSARNIPLSLPDNRAPLSFVVDNDLADDLVASWSRGEFQDAPSNEIASAFLKKSYSRSATPGPGNYHYQKRCTSSMSFHPEVLALSSGTGSELKRMSVELQPESETEESEISVAGRNISGTEEGSGLYLSSAFLADVVSLNGDLDNYDNDDDGTYIELEGDTTTTDTSGPFSPSSSQFRSTWSSRSSAASTSPPTSPIDPVYLQTHIRTYGDEFPPLFRGLDSLSNLHFEDGKTTLITPFVSPTAFINPRPAPKPPVIVDSTPEVSALRAIFVFGPRKPSTRVAAPSRTPTITQRDRANSTTSTLRRFNSLKSRPKKTVLVDESGVQVHGHQPRFGGSMMNLNMLLRGEDQSIAESQNSESASKKHSFLSRLKHGLGWKTHSKGRSV</sequence>
<feature type="compositionally biased region" description="Low complexity" evidence="1">
    <location>
        <begin position="348"/>
        <end position="380"/>
    </location>
</feature>
<comment type="caution">
    <text evidence="2">The sequence shown here is derived from an EMBL/GenBank/DDBJ whole genome shotgun (WGS) entry which is preliminary data.</text>
</comment>
<gene>
    <name evidence="2" type="ORF">VNI00_010532</name>
</gene>
<feature type="region of interest" description="Disordered" evidence="1">
    <location>
        <begin position="141"/>
        <end position="160"/>
    </location>
</feature>
<dbReference type="EMBL" id="JAYKXP010000042">
    <property type="protein sequence ID" value="KAK7038898.1"/>
    <property type="molecule type" value="Genomic_DNA"/>
</dbReference>
<feature type="compositionally biased region" description="Low complexity" evidence="1">
    <location>
        <begin position="42"/>
        <end position="55"/>
    </location>
</feature>
<feature type="compositionally biased region" description="Polar residues" evidence="1">
    <location>
        <begin position="475"/>
        <end position="488"/>
    </location>
</feature>
<feature type="region of interest" description="Disordered" evidence="1">
    <location>
        <begin position="1"/>
        <end position="76"/>
    </location>
</feature>
<organism evidence="2 3">
    <name type="scientific">Paramarasmius palmivorus</name>
    <dbReference type="NCBI Taxonomy" id="297713"/>
    <lineage>
        <taxon>Eukaryota</taxon>
        <taxon>Fungi</taxon>
        <taxon>Dikarya</taxon>
        <taxon>Basidiomycota</taxon>
        <taxon>Agaricomycotina</taxon>
        <taxon>Agaricomycetes</taxon>
        <taxon>Agaricomycetidae</taxon>
        <taxon>Agaricales</taxon>
        <taxon>Marasmiineae</taxon>
        <taxon>Marasmiaceae</taxon>
        <taxon>Paramarasmius</taxon>
    </lineage>
</organism>
<keyword evidence="3" id="KW-1185">Reference proteome</keyword>
<feature type="compositionally biased region" description="Acidic residues" evidence="1">
    <location>
        <begin position="333"/>
        <end position="347"/>
    </location>
</feature>
<evidence type="ECO:0000313" key="3">
    <source>
        <dbReference type="Proteomes" id="UP001383192"/>
    </source>
</evidence>
<dbReference type="Proteomes" id="UP001383192">
    <property type="component" value="Unassembled WGS sequence"/>
</dbReference>
<protein>
    <submittedName>
        <fullName evidence="2">Uncharacterized protein</fullName>
    </submittedName>
</protein>
<evidence type="ECO:0000313" key="2">
    <source>
        <dbReference type="EMBL" id="KAK7038898.1"/>
    </source>
</evidence>
<feature type="region of interest" description="Disordered" evidence="1">
    <location>
        <begin position="333"/>
        <end position="386"/>
    </location>
</feature>